<dbReference type="InterPro" id="IPR001611">
    <property type="entry name" value="Leu-rich_rpt"/>
</dbReference>
<dbReference type="PRINTS" id="PR00019">
    <property type="entry name" value="LEURICHRPT"/>
</dbReference>
<evidence type="ECO:0000256" key="1">
    <source>
        <dbReference type="ARBA" id="ARBA00004191"/>
    </source>
</evidence>
<sequence>MEKQLYTSSPPSLNSWSLTNLNNMCNWTAIVCNHNTKTVSEIHHANFNITTALTQFNFNNFPISPISTSMATKFLRAYSPIPSAIGNLTKLTTLDLGNNTLEREVPAEMGKLTELQFLSLYNNYLNGTIPYQLDNLKKVQYLLLGDNYLDTPDWSKFSGFPVLTFLDLSLNFLDSEVPEFLSECRNLTNLDLSENHLTGQIPILVVTNLVKLESLNLTNN</sequence>
<evidence type="ECO:0000256" key="7">
    <source>
        <dbReference type="ARBA" id="ARBA00023136"/>
    </source>
</evidence>
<keyword evidence="9" id="KW-0418">Kinase</keyword>
<dbReference type="SUPFAM" id="SSF52058">
    <property type="entry name" value="L domain-like"/>
    <property type="match status" value="1"/>
</dbReference>
<keyword evidence="7" id="KW-0472">Membrane</keyword>
<dbReference type="STRING" id="74649.A0A2P6PUZ3"/>
<dbReference type="Gramene" id="PRQ25745">
    <property type="protein sequence ID" value="PRQ25745"/>
    <property type="gene ID" value="RchiOBHm_Chr6g0287011"/>
</dbReference>
<evidence type="ECO:0000313" key="9">
    <source>
        <dbReference type="EMBL" id="PRQ25745.1"/>
    </source>
</evidence>
<evidence type="ECO:0000256" key="8">
    <source>
        <dbReference type="ARBA" id="ARBA00038043"/>
    </source>
</evidence>
<proteinExistence type="inferred from homology"/>
<protein>
    <submittedName>
        <fullName evidence="9">Putative non-specific serine/threonine protein kinase</fullName>
        <ecNumber evidence="9">2.7.11.1</ecNumber>
    </submittedName>
</protein>
<evidence type="ECO:0000313" key="10">
    <source>
        <dbReference type="Proteomes" id="UP000238479"/>
    </source>
</evidence>
<evidence type="ECO:0000256" key="2">
    <source>
        <dbReference type="ARBA" id="ARBA00004370"/>
    </source>
</evidence>
<keyword evidence="3" id="KW-0134">Cell wall</keyword>
<reference evidence="9 10" key="1">
    <citation type="journal article" date="2018" name="Nat. Genet.">
        <title>The Rosa genome provides new insights in the design of modern roses.</title>
        <authorList>
            <person name="Bendahmane M."/>
        </authorList>
    </citation>
    <scope>NUCLEOTIDE SEQUENCE [LARGE SCALE GENOMIC DNA]</scope>
    <source>
        <strain evidence="10">cv. Old Blush</strain>
    </source>
</reference>
<dbReference type="EC" id="2.7.11.1" evidence="9"/>
<comment type="caution">
    <text evidence="9">The sequence shown here is derived from an EMBL/GenBank/DDBJ whole genome shotgun (WGS) entry which is preliminary data.</text>
</comment>
<dbReference type="InterPro" id="IPR051848">
    <property type="entry name" value="PGIP"/>
</dbReference>
<dbReference type="EMBL" id="PDCK01000044">
    <property type="protein sequence ID" value="PRQ25745.1"/>
    <property type="molecule type" value="Genomic_DNA"/>
</dbReference>
<keyword evidence="3" id="KW-0964">Secreted</keyword>
<dbReference type="Pfam" id="PF13855">
    <property type="entry name" value="LRR_8"/>
    <property type="match status" value="1"/>
</dbReference>
<name>A0A2P6PUZ3_ROSCH</name>
<keyword evidence="4" id="KW-0433">Leucine-rich repeat</keyword>
<keyword evidence="9" id="KW-0723">Serine/threonine-protein kinase</keyword>
<dbReference type="InterPro" id="IPR032675">
    <property type="entry name" value="LRR_dom_sf"/>
</dbReference>
<keyword evidence="10" id="KW-1185">Reference proteome</keyword>
<evidence type="ECO:0000256" key="4">
    <source>
        <dbReference type="ARBA" id="ARBA00022614"/>
    </source>
</evidence>
<evidence type="ECO:0000256" key="5">
    <source>
        <dbReference type="ARBA" id="ARBA00022729"/>
    </source>
</evidence>
<dbReference type="GO" id="GO:0004674">
    <property type="term" value="F:protein serine/threonine kinase activity"/>
    <property type="evidence" value="ECO:0007669"/>
    <property type="project" value="UniProtKB-KW"/>
</dbReference>
<evidence type="ECO:0000256" key="3">
    <source>
        <dbReference type="ARBA" id="ARBA00022512"/>
    </source>
</evidence>
<dbReference type="PANTHER" id="PTHR48059:SF30">
    <property type="entry name" value="OS06G0587000 PROTEIN"/>
    <property type="match status" value="1"/>
</dbReference>
<dbReference type="GO" id="GO:0016020">
    <property type="term" value="C:membrane"/>
    <property type="evidence" value="ECO:0007669"/>
    <property type="project" value="UniProtKB-SubCell"/>
</dbReference>
<comment type="similarity">
    <text evidence="8">Belongs to the polygalacturonase-inhibiting protein family.</text>
</comment>
<accession>A0A2P6PUZ3</accession>
<dbReference type="Proteomes" id="UP000238479">
    <property type="component" value="Chromosome 6"/>
</dbReference>
<dbReference type="AlphaFoldDB" id="A0A2P6PUZ3"/>
<dbReference type="PANTHER" id="PTHR48059">
    <property type="entry name" value="POLYGALACTURONASE INHIBITOR 1"/>
    <property type="match status" value="1"/>
</dbReference>
<dbReference type="Pfam" id="PF00560">
    <property type="entry name" value="LRR_1"/>
    <property type="match status" value="2"/>
</dbReference>
<keyword evidence="9" id="KW-0808">Transferase</keyword>
<dbReference type="FunFam" id="3.80.10.10:FF:000400">
    <property type="entry name" value="Nuclear pore complex protein NUP107"/>
    <property type="match status" value="1"/>
</dbReference>
<evidence type="ECO:0000256" key="6">
    <source>
        <dbReference type="ARBA" id="ARBA00022737"/>
    </source>
</evidence>
<keyword evidence="6" id="KW-0677">Repeat</keyword>
<dbReference type="OMA" id="CTHARMR"/>
<gene>
    <name evidence="9" type="ORF">RchiOBHm_Chr6g0287011</name>
</gene>
<comment type="subcellular location">
    <subcellularLocation>
        <location evidence="2">Membrane</location>
    </subcellularLocation>
    <subcellularLocation>
        <location evidence="1">Secreted</location>
        <location evidence="1">Cell wall</location>
    </subcellularLocation>
</comment>
<dbReference type="Gene3D" id="3.80.10.10">
    <property type="entry name" value="Ribonuclease Inhibitor"/>
    <property type="match status" value="2"/>
</dbReference>
<keyword evidence="5" id="KW-0732">Signal</keyword>
<organism evidence="9 10">
    <name type="scientific">Rosa chinensis</name>
    <name type="common">China rose</name>
    <dbReference type="NCBI Taxonomy" id="74649"/>
    <lineage>
        <taxon>Eukaryota</taxon>
        <taxon>Viridiplantae</taxon>
        <taxon>Streptophyta</taxon>
        <taxon>Embryophyta</taxon>
        <taxon>Tracheophyta</taxon>
        <taxon>Spermatophyta</taxon>
        <taxon>Magnoliopsida</taxon>
        <taxon>eudicotyledons</taxon>
        <taxon>Gunneridae</taxon>
        <taxon>Pentapetalae</taxon>
        <taxon>rosids</taxon>
        <taxon>fabids</taxon>
        <taxon>Rosales</taxon>
        <taxon>Rosaceae</taxon>
        <taxon>Rosoideae</taxon>
        <taxon>Rosoideae incertae sedis</taxon>
        <taxon>Rosa</taxon>
    </lineage>
</organism>